<keyword evidence="4" id="KW-1185">Reference proteome</keyword>
<dbReference type="AlphaFoldDB" id="A0A2W7QSU1"/>
<evidence type="ECO:0000256" key="1">
    <source>
        <dbReference type="SAM" id="Phobius"/>
    </source>
</evidence>
<evidence type="ECO:0000259" key="2">
    <source>
        <dbReference type="Pfam" id="PF04773"/>
    </source>
</evidence>
<evidence type="ECO:0000313" key="3">
    <source>
        <dbReference type="EMBL" id="PZX49140.1"/>
    </source>
</evidence>
<dbReference type="GO" id="GO:0016989">
    <property type="term" value="F:sigma factor antagonist activity"/>
    <property type="evidence" value="ECO:0007669"/>
    <property type="project" value="TreeGrafter"/>
</dbReference>
<dbReference type="Gene3D" id="3.55.50.30">
    <property type="match status" value="1"/>
</dbReference>
<dbReference type="InterPro" id="IPR012373">
    <property type="entry name" value="Ferrdict_sens_TM"/>
</dbReference>
<dbReference type="PANTHER" id="PTHR30273:SF2">
    <property type="entry name" value="PROTEIN FECR"/>
    <property type="match status" value="1"/>
</dbReference>
<dbReference type="EMBL" id="QKZT01000016">
    <property type="protein sequence ID" value="PZX49140.1"/>
    <property type="molecule type" value="Genomic_DNA"/>
</dbReference>
<dbReference type="PANTHER" id="PTHR30273">
    <property type="entry name" value="PERIPLASMIC SIGNAL SENSOR AND SIGMA FACTOR ACTIVATOR FECR-RELATED"/>
    <property type="match status" value="1"/>
</dbReference>
<gene>
    <name evidence="3" type="ORF">LV85_03271</name>
</gene>
<reference evidence="3 4" key="1">
    <citation type="submission" date="2018-06" db="EMBL/GenBank/DDBJ databases">
        <title>Genomic Encyclopedia of Archaeal and Bacterial Type Strains, Phase II (KMG-II): from individual species to whole genera.</title>
        <authorList>
            <person name="Goeker M."/>
        </authorList>
    </citation>
    <scope>NUCLEOTIDE SEQUENCE [LARGE SCALE GENOMIC DNA]</scope>
    <source>
        <strain evidence="3 4">DSM 19830</strain>
    </source>
</reference>
<dbReference type="OrthoDB" id="1523489at2"/>
<evidence type="ECO:0000313" key="4">
    <source>
        <dbReference type="Proteomes" id="UP000248882"/>
    </source>
</evidence>
<sequence>MNEEGSNIFRKDAKKACAWAEETSESDYVDQLDIEEQKALKKKLLAEIKSGIRKQAKQAEKRKMIFRYSKIAASALLILAMNIGLWSSLKLEIQTYQTGANETLQIALPDGSSALLNSNSSLSFSYTKAFGFDRKVQLIGEAYFDIAKDTESKRFVINEGDVMEVEVFGTEFNFKNQPPIHKLTLIEGSVKLGYQGKEGDANLMVSPGETIKLNLENHQIESKTTNKPTRLLAWKERKLRMQNESLDEVLSIVTEMYDLELIEQKIPLTNQLISGSLPLTDNPTEVIENIAALYDTPIAFEQNTIRVQ</sequence>
<dbReference type="PIRSF" id="PIRSF018266">
    <property type="entry name" value="FecR"/>
    <property type="match status" value="1"/>
</dbReference>
<name>A0A2W7QSU1_9BACT</name>
<dbReference type="RefSeq" id="WP_111321339.1">
    <property type="nucleotide sequence ID" value="NZ_QKZT01000016.1"/>
</dbReference>
<keyword evidence="1" id="KW-0472">Membrane</keyword>
<keyword evidence="1" id="KW-1133">Transmembrane helix</keyword>
<comment type="caution">
    <text evidence="3">The sequence shown here is derived from an EMBL/GenBank/DDBJ whole genome shotgun (WGS) entry which is preliminary data.</text>
</comment>
<protein>
    <submittedName>
        <fullName evidence="3">FecR family protein</fullName>
    </submittedName>
</protein>
<proteinExistence type="predicted"/>
<organism evidence="3 4">
    <name type="scientific">Algoriphagus chordae</name>
    <dbReference type="NCBI Taxonomy" id="237019"/>
    <lineage>
        <taxon>Bacteria</taxon>
        <taxon>Pseudomonadati</taxon>
        <taxon>Bacteroidota</taxon>
        <taxon>Cytophagia</taxon>
        <taxon>Cytophagales</taxon>
        <taxon>Cyclobacteriaceae</taxon>
        <taxon>Algoriphagus</taxon>
    </lineage>
</organism>
<dbReference type="Gene3D" id="2.60.120.1440">
    <property type="match status" value="1"/>
</dbReference>
<feature type="transmembrane region" description="Helical" evidence="1">
    <location>
        <begin position="71"/>
        <end position="89"/>
    </location>
</feature>
<dbReference type="InterPro" id="IPR006860">
    <property type="entry name" value="FecR"/>
</dbReference>
<accession>A0A2W7QSU1</accession>
<keyword evidence="1" id="KW-0812">Transmembrane</keyword>
<feature type="domain" description="FecR protein" evidence="2">
    <location>
        <begin position="95"/>
        <end position="191"/>
    </location>
</feature>
<dbReference type="Proteomes" id="UP000248882">
    <property type="component" value="Unassembled WGS sequence"/>
</dbReference>
<dbReference type="Pfam" id="PF04773">
    <property type="entry name" value="FecR"/>
    <property type="match status" value="1"/>
</dbReference>